<evidence type="ECO:0000256" key="5">
    <source>
        <dbReference type="ARBA" id="ARBA00022692"/>
    </source>
</evidence>
<evidence type="ECO:0000256" key="7">
    <source>
        <dbReference type="ARBA" id="ARBA00023136"/>
    </source>
</evidence>
<dbReference type="PANTHER" id="PTHR34702:SF1">
    <property type="entry name" value="NA(+)_H(+) ANTIPORTER SUBUNIT F"/>
    <property type="match status" value="1"/>
</dbReference>
<feature type="transmembrane region" description="Helical" evidence="9">
    <location>
        <begin position="59"/>
        <end position="82"/>
    </location>
</feature>
<keyword evidence="8" id="KW-0050">Antiport</keyword>
<accession>A0ABR4WG29</accession>
<dbReference type="EMBL" id="ARXU01000003">
    <property type="protein sequence ID" value="KGD61962.1"/>
    <property type="molecule type" value="Genomic_DNA"/>
</dbReference>
<protein>
    <submittedName>
        <fullName evidence="10">Multiple resistance and pH regulation protein F</fullName>
    </submittedName>
</protein>
<keyword evidence="6 9" id="KW-1133">Transmembrane helix</keyword>
<evidence type="ECO:0000256" key="8">
    <source>
        <dbReference type="PIRNR" id="PIRNR028784"/>
    </source>
</evidence>
<dbReference type="InterPro" id="IPR007208">
    <property type="entry name" value="MrpF/PhaF-like"/>
</dbReference>
<feature type="transmembrane region" description="Helical" evidence="9">
    <location>
        <begin position="6"/>
        <end position="25"/>
    </location>
</feature>
<keyword evidence="5 9" id="KW-0812">Transmembrane</keyword>
<feature type="transmembrane region" description="Helical" evidence="9">
    <location>
        <begin position="34"/>
        <end position="53"/>
    </location>
</feature>
<evidence type="ECO:0000313" key="11">
    <source>
        <dbReference type="Proteomes" id="UP000029443"/>
    </source>
</evidence>
<dbReference type="RefSeq" id="WP_035245977.1">
    <property type="nucleotide sequence ID" value="NZ_ARXU01000003.1"/>
</dbReference>
<sequence>MLEGALFISYLLLSLALLCALVRLVRGPTLPDRVVALELMASLTVAFIGVYALSNDRTAFLDVAMVLALTAFLTAVGFARYLEKGGHRGDQ</sequence>
<comment type="subcellular location">
    <subcellularLocation>
        <location evidence="1 8">Cell membrane</location>
        <topology evidence="1 8">Multi-pass membrane protein</topology>
    </subcellularLocation>
</comment>
<evidence type="ECO:0000256" key="9">
    <source>
        <dbReference type="SAM" id="Phobius"/>
    </source>
</evidence>
<keyword evidence="7 8" id="KW-0472">Membrane</keyword>
<keyword evidence="11" id="KW-1185">Reference proteome</keyword>
<evidence type="ECO:0000256" key="2">
    <source>
        <dbReference type="ARBA" id="ARBA00009212"/>
    </source>
</evidence>
<dbReference type="Proteomes" id="UP000029443">
    <property type="component" value="Unassembled WGS sequence"/>
</dbReference>
<gene>
    <name evidence="10" type="ORF">T9A_01171</name>
</gene>
<comment type="similarity">
    <text evidence="2 8">Belongs to the CPA3 antiporters (TC 2.A.63) subunit F family.</text>
</comment>
<evidence type="ECO:0000313" key="10">
    <source>
        <dbReference type="EMBL" id="KGD61962.1"/>
    </source>
</evidence>
<keyword evidence="4 8" id="KW-1003">Cell membrane</keyword>
<evidence type="ECO:0000256" key="6">
    <source>
        <dbReference type="ARBA" id="ARBA00022989"/>
    </source>
</evidence>
<name>A0ABR4WG29_9GAMM</name>
<organism evidence="10 11">
    <name type="scientific">Alcanivorax jadensis T9</name>
    <dbReference type="NCBI Taxonomy" id="1177181"/>
    <lineage>
        <taxon>Bacteria</taxon>
        <taxon>Pseudomonadati</taxon>
        <taxon>Pseudomonadota</taxon>
        <taxon>Gammaproteobacteria</taxon>
        <taxon>Oceanospirillales</taxon>
        <taxon>Alcanivoracaceae</taxon>
        <taxon>Alcanivorax</taxon>
    </lineage>
</organism>
<keyword evidence="3 8" id="KW-0813">Transport</keyword>
<dbReference type="Pfam" id="PF04066">
    <property type="entry name" value="MrpF_PhaF"/>
    <property type="match status" value="1"/>
</dbReference>
<proteinExistence type="inferred from homology"/>
<evidence type="ECO:0000256" key="4">
    <source>
        <dbReference type="ARBA" id="ARBA00022475"/>
    </source>
</evidence>
<keyword evidence="8" id="KW-0406">Ion transport</keyword>
<comment type="caution">
    <text evidence="10">The sequence shown here is derived from an EMBL/GenBank/DDBJ whole genome shotgun (WGS) entry which is preliminary data.</text>
</comment>
<dbReference type="PIRSF" id="PIRSF028784">
    <property type="entry name" value="MrpF"/>
    <property type="match status" value="1"/>
</dbReference>
<reference evidence="10 11" key="1">
    <citation type="submission" date="2012-09" db="EMBL/GenBank/DDBJ databases">
        <title>Genome Sequence of alkane-degrading Bacterium Alcanivorax jadensis T9.</title>
        <authorList>
            <person name="Lai Q."/>
            <person name="Shao Z."/>
        </authorList>
    </citation>
    <scope>NUCLEOTIDE SEQUENCE [LARGE SCALE GENOMIC DNA]</scope>
    <source>
        <strain evidence="10 11">T9</strain>
    </source>
</reference>
<dbReference type="PANTHER" id="PTHR34702">
    <property type="entry name" value="NA(+)/H(+) ANTIPORTER SUBUNIT F1"/>
    <property type="match status" value="1"/>
</dbReference>
<evidence type="ECO:0000256" key="3">
    <source>
        <dbReference type="ARBA" id="ARBA00022448"/>
    </source>
</evidence>
<evidence type="ECO:0000256" key="1">
    <source>
        <dbReference type="ARBA" id="ARBA00004651"/>
    </source>
</evidence>